<dbReference type="Pfam" id="PF13145">
    <property type="entry name" value="Rotamase_2"/>
    <property type="match status" value="1"/>
</dbReference>
<dbReference type="InterPro" id="IPR000297">
    <property type="entry name" value="PPIase_PpiC"/>
</dbReference>
<keyword evidence="2" id="KW-1003">Cell membrane</keyword>
<comment type="similarity">
    <text evidence="8">Belongs to the PpiD chaperone family.</text>
</comment>
<protein>
    <recommendedName>
        <fullName evidence="9">Periplasmic chaperone PpiD</fullName>
    </recommendedName>
    <alternativeName>
        <fullName evidence="10">Periplasmic folding chaperone</fullName>
    </alternativeName>
</protein>
<name>G8LPV1_9ENTR</name>
<evidence type="ECO:0000256" key="8">
    <source>
        <dbReference type="ARBA" id="ARBA00038408"/>
    </source>
</evidence>
<dbReference type="SUPFAM" id="SSF109998">
    <property type="entry name" value="Triger factor/SurA peptide-binding domain-like"/>
    <property type="match status" value="1"/>
</dbReference>
<dbReference type="AlphaFoldDB" id="G8LPV1"/>
<dbReference type="SUPFAM" id="SSF54534">
    <property type="entry name" value="FKBP-like"/>
    <property type="match status" value="1"/>
</dbReference>
<dbReference type="Gene3D" id="1.10.4030.10">
    <property type="entry name" value="Porin chaperone SurA, peptide-binding domain"/>
    <property type="match status" value="1"/>
</dbReference>
<evidence type="ECO:0000313" key="14">
    <source>
        <dbReference type="EMBL" id="AEW72405.1"/>
    </source>
</evidence>
<evidence type="ECO:0000256" key="5">
    <source>
        <dbReference type="ARBA" id="ARBA00022989"/>
    </source>
</evidence>
<evidence type="ECO:0000256" key="6">
    <source>
        <dbReference type="ARBA" id="ARBA00023136"/>
    </source>
</evidence>
<organism evidence="14 15">
    <name type="scientific">Enterobacter ludwigii</name>
    <dbReference type="NCBI Taxonomy" id="299767"/>
    <lineage>
        <taxon>Bacteria</taxon>
        <taxon>Pseudomonadati</taxon>
        <taxon>Pseudomonadota</taxon>
        <taxon>Gammaproteobacteria</taxon>
        <taxon>Enterobacterales</taxon>
        <taxon>Enterobacteriaceae</taxon>
        <taxon>Enterobacter</taxon>
        <taxon>Enterobacter cloacae complex</taxon>
    </lineage>
</organism>
<evidence type="ECO:0000256" key="3">
    <source>
        <dbReference type="ARBA" id="ARBA00022519"/>
    </source>
</evidence>
<evidence type="ECO:0000256" key="2">
    <source>
        <dbReference type="ARBA" id="ARBA00022475"/>
    </source>
</evidence>
<dbReference type="GO" id="GO:0003755">
    <property type="term" value="F:peptidyl-prolyl cis-trans isomerase activity"/>
    <property type="evidence" value="ECO:0007669"/>
    <property type="project" value="UniProtKB-KW"/>
</dbReference>
<keyword evidence="7" id="KW-0143">Chaperone</keyword>
<dbReference type="eggNOG" id="COG0760">
    <property type="taxonomic scope" value="Bacteria"/>
</dbReference>
<dbReference type="PROSITE" id="PS01096">
    <property type="entry name" value="PPIC_PPIASE_1"/>
    <property type="match status" value="1"/>
</dbReference>
<dbReference type="PROSITE" id="PS50198">
    <property type="entry name" value="PPIC_PPIASE_2"/>
    <property type="match status" value="1"/>
</dbReference>
<dbReference type="Proteomes" id="UP000007838">
    <property type="component" value="Chromosome"/>
</dbReference>
<sequence length="661" mass="71740">MWADNRTVFLSQYAFTRDGQDFPLASGNQSPTAECCYTMMDSLRTAANSLVLKIIFGIIIVSFILTGVSSYLIGGGANYAAKVNGQEISRGQFENAFAGERNRMQQQLGDQFSELAANEGYMKSLRQQTLNRLIDEALLDQYAKKLGLGISDEQVKKAILSTQAFQSNGKFDNARYNGIINQMGMTADQYAQALRNQLTTQQLINAVVGTDFMLKGETEELAALVAQQRVVREATIDVNALAAKQQVSDADINAYYEQNKSNFVAPEQFRVSYIKLDAAALQETASDAEIQSYYDQHQDQFTQPQRNRYSVIQTKTEADAKAVLDELNKGADFASLAKAKSTDIISAKNGGDMGWLEESTTPDELKNAGLKDKGQLSGVIKSSVGFLVARLDDIEAAKTKPLADVRDDIAAKVKQEKALDAYYALQQKVSDAASNDNESLAGAEQAAGVKAVETGWFGRNNLPEELNFKPVADAIFNGGLVGENGTPGSNSDIITVDGDRAFVLRVSEHKPEAIKPLAEVKDQVVAQVKHNKAEQQAKLDAEKILVDLKAGKQDALKAAGLSFGEPKTLSRTGQDPVSQAAFGLSLPAKDKPSFGTTTDMQGNVVLLALDDVKAGTMPEEQKKAMVQGITQNNAQIAFEAMMSNLRTEAKIKLGDVMTQQQ</sequence>
<keyword evidence="3" id="KW-0997">Cell inner membrane</keyword>
<feature type="domain" description="PpiC" evidence="13">
    <location>
        <begin position="304"/>
        <end position="393"/>
    </location>
</feature>
<dbReference type="InterPro" id="IPR027304">
    <property type="entry name" value="Trigger_fact/SurA_dom_sf"/>
</dbReference>
<dbReference type="PANTHER" id="PTHR47529:SF1">
    <property type="entry name" value="PERIPLASMIC CHAPERONE PPID"/>
    <property type="match status" value="1"/>
</dbReference>
<evidence type="ECO:0000313" key="15">
    <source>
        <dbReference type="Proteomes" id="UP000007838"/>
    </source>
</evidence>
<evidence type="ECO:0000259" key="13">
    <source>
        <dbReference type="PROSITE" id="PS50198"/>
    </source>
</evidence>
<evidence type="ECO:0000256" key="1">
    <source>
        <dbReference type="ARBA" id="ARBA00004382"/>
    </source>
</evidence>
<reference evidence="14 15" key="1">
    <citation type="journal article" date="2011" name="Stand. Genomic Sci.">
        <title>Complete genome of the onion pathogen Enterobacter cloacae EcWSU1.</title>
        <authorList>
            <person name="Humann J.L."/>
            <person name="Wildung M."/>
            <person name="Cheng C.H."/>
            <person name="Lee T."/>
            <person name="Stewart J.E."/>
            <person name="Drew J.C."/>
            <person name="Triplett E.W."/>
            <person name="Main D."/>
            <person name="Schroeder B.K."/>
        </authorList>
    </citation>
    <scope>NUCLEOTIDE SEQUENCE [LARGE SCALE GENOMIC DNA]</scope>
    <source>
        <strain evidence="14 15">EcWSU1</strain>
    </source>
</reference>
<dbReference type="InterPro" id="IPR046357">
    <property type="entry name" value="PPIase_dom_sf"/>
</dbReference>
<keyword evidence="6 12" id="KW-0472">Membrane</keyword>
<keyword evidence="4 12" id="KW-0812">Transmembrane</keyword>
<dbReference type="PANTHER" id="PTHR47529">
    <property type="entry name" value="PEPTIDYL-PROLYL CIS-TRANS ISOMERASE D"/>
    <property type="match status" value="1"/>
</dbReference>
<dbReference type="Pfam" id="PF13624">
    <property type="entry name" value="SurA_N_3"/>
    <property type="match status" value="1"/>
</dbReference>
<dbReference type="Gene3D" id="3.10.50.40">
    <property type="match status" value="1"/>
</dbReference>
<dbReference type="InterPro" id="IPR023058">
    <property type="entry name" value="PPIase_PpiC_CS"/>
</dbReference>
<dbReference type="GO" id="GO:0005886">
    <property type="term" value="C:plasma membrane"/>
    <property type="evidence" value="ECO:0007669"/>
    <property type="project" value="UniProtKB-SubCell"/>
</dbReference>
<comment type="subcellular location">
    <subcellularLocation>
        <location evidence="1">Cell inner membrane</location>
        <topology evidence="1">Single-pass type II membrane protein</topology>
        <orientation evidence="1">Periplasmic side</orientation>
    </subcellularLocation>
</comment>
<gene>
    <name evidence="14" type="primary">ppiD</name>
    <name evidence="14" type="ORF">EcWSU1_00965</name>
</gene>
<proteinExistence type="inferred from homology"/>
<evidence type="ECO:0000256" key="10">
    <source>
        <dbReference type="ARBA" id="ARBA00042775"/>
    </source>
</evidence>
<evidence type="ECO:0000256" key="12">
    <source>
        <dbReference type="SAM" id="Phobius"/>
    </source>
</evidence>
<evidence type="ECO:0000256" key="9">
    <source>
        <dbReference type="ARBA" id="ARBA00040743"/>
    </source>
</evidence>
<evidence type="ECO:0000256" key="4">
    <source>
        <dbReference type="ARBA" id="ARBA00022692"/>
    </source>
</evidence>
<keyword evidence="5 12" id="KW-1133">Transmembrane helix</keyword>
<feature type="transmembrane region" description="Helical" evidence="12">
    <location>
        <begin position="50"/>
        <end position="73"/>
    </location>
</feature>
<dbReference type="InterPro" id="IPR052029">
    <property type="entry name" value="PpiD_chaperone"/>
</dbReference>
<dbReference type="HOGENOM" id="CLU_023843_1_1_6"/>
<keyword evidence="11 14" id="KW-0413">Isomerase</keyword>
<evidence type="ECO:0000256" key="7">
    <source>
        <dbReference type="ARBA" id="ARBA00023186"/>
    </source>
</evidence>
<dbReference type="KEGG" id="eec:EcWSU1_00965"/>
<evidence type="ECO:0000256" key="11">
    <source>
        <dbReference type="PROSITE-ProRule" id="PRU00278"/>
    </source>
</evidence>
<keyword evidence="11" id="KW-0697">Rotamase</keyword>
<dbReference type="NCBIfam" id="NF008054">
    <property type="entry name" value="PRK10788.1"/>
    <property type="match status" value="1"/>
</dbReference>
<dbReference type="EMBL" id="CP002886">
    <property type="protein sequence ID" value="AEW72405.1"/>
    <property type="molecule type" value="Genomic_DNA"/>
</dbReference>
<accession>G8LPV1</accession>